<dbReference type="RefSeq" id="WP_206643983.1">
    <property type="nucleotide sequence ID" value="NZ_CP071247.1"/>
</dbReference>
<proteinExistence type="predicted"/>
<keyword evidence="2" id="KW-1185">Reference proteome</keyword>
<name>A0ABX7MR75_9GAMM</name>
<dbReference type="EMBL" id="CP071247">
    <property type="protein sequence ID" value="QSP94764.1"/>
    <property type="molecule type" value="Genomic_DNA"/>
</dbReference>
<dbReference type="Proteomes" id="UP000663555">
    <property type="component" value="Chromosome"/>
</dbReference>
<reference evidence="1 2" key="1">
    <citation type="submission" date="2021-03" db="EMBL/GenBank/DDBJ databases">
        <title>Genome sequencing of Marinobacter sp. LPB0319.</title>
        <authorList>
            <person name="Kim J."/>
        </authorList>
    </citation>
    <scope>NUCLEOTIDE SEQUENCE [LARGE SCALE GENOMIC DNA]</scope>
    <source>
        <strain evidence="1 2">LPB0319</strain>
    </source>
</reference>
<protein>
    <submittedName>
        <fullName evidence="1">Uncharacterized protein</fullName>
    </submittedName>
</protein>
<sequence>MQSNLLSRAPLFLVLALSACVTPPPDLPRDISSIDATDKLSEKEFNKPDLEKSCSQLSEEINEIAQAREELYSNVSEKRAGDQAAGFIGVLIFPPALLFVDQREGLSTQLNEIHKRLDTINQLVKFKGCSGTRGIKA</sequence>
<evidence type="ECO:0000313" key="1">
    <source>
        <dbReference type="EMBL" id="QSP94764.1"/>
    </source>
</evidence>
<organism evidence="1 2">
    <name type="scientific">Marinobacter salinisoli</name>
    <dbReference type="NCBI Taxonomy" id="2769486"/>
    <lineage>
        <taxon>Bacteria</taxon>
        <taxon>Pseudomonadati</taxon>
        <taxon>Pseudomonadota</taxon>
        <taxon>Gammaproteobacteria</taxon>
        <taxon>Pseudomonadales</taxon>
        <taxon>Marinobacteraceae</taxon>
        <taxon>Marinobacter</taxon>
    </lineage>
</organism>
<gene>
    <name evidence="1" type="ORF">LPB19_16590</name>
</gene>
<accession>A0ABX7MR75</accession>
<evidence type="ECO:0000313" key="2">
    <source>
        <dbReference type="Proteomes" id="UP000663555"/>
    </source>
</evidence>